<evidence type="ECO:0000313" key="2">
    <source>
        <dbReference type="Proteomes" id="UP001144471"/>
    </source>
</evidence>
<keyword evidence="2" id="KW-1185">Reference proteome</keyword>
<reference evidence="1" key="1">
    <citation type="submission" date="2022-12" db="EMBL/GenBank/DDBJ databases">
        <title>Reference genome sequencing for broad-spectrum identification of bacterial and archaeal isolates by mass spectrometry.</title>
        <authorList>
            <person name="Sekiguchi Y."/>
            <person name="Tourlousse D.M."/>
        </authorList>
    </citation>
    <scope>NUCLEOTIDE SEQUENCE</scope>
    <source>
        <strain evidence="1">10succ1</strain>
    </source>
</reference>
<protein>
    <submittedName>
        <fullName evidence="1">Uncharacterized protein</fullName>
    </submittedName>
</protein>
<comment type="caution">
    <text evidence="1">The sequence shown here is derived from an EMBL/GenBank/DDBJ whole genome shotgun (WGS) entry which is preliminary data.</text>
</comment>
<proteinExistence type="predicted"/>
<gene>
    <name evidence="1" type="ORF">PM10SUCC1_31730</name>
</gene>
<dbReference type="Proteomes" id="UP001144471">
    <property type="component" value="Unassembled WGS sequence"/>
</dbReference>
<dbReference type="RefSeq" id="WP_281837336.1">
    <property type="nucleotide sequence ID" value="NZ_BSDY01000022.1"/>
</dbReference>
<name>A0A9W6GPH2_9FUSO</name>
<evidence type="ECO:0000313" key="1">
    <source>
        <dbReference type="EMBL" id="GLI57659.1"/>
    </source>
</evidence>
<sequence>MVKRVSNIILMLFLISILAHGENPLRGYVNEESFRSGEKIFQSEKNDIFQEAAAMNRANSEAQLKGRFPEVISVVNREGVWHGTFYFNSGDGKRLRKTIKGSGVVRGAEDTFAVTIFSEGIRVRDIVSGITTEIKTKRR</sequence>
<accession>A0A9W6GPH2</accession>
<organism evidence="1 2">
    <name type="scientific">Propionigenium maris DSM 9537</name>
    <dbReference type="NCBI Taxonomy" id="1123000"/>
    <lineage>
        <taxon>Bacteria</taxon>
        <taxon>Fusobacteriati</taxon>
        <taxon>Fusobacteriota</taxon>
        <taxon>Fusobacteriia</taxon>
        <taxon>Fusobacteriales</taxon>
        <taxon>Fusobacteriaceae</taxon>
        <taxon>Propionigenium</taxon>
    </lineage>
</organism>
<dbReference type="AlphaFoldDB" id="A0A9W6GPH2"/>
<dbReference type="EMBL" id="BSDY01000022">
    <property type="protein sequence ID" value="GLI57659.1"/>
    <property type="molecule type" value="Genomic_DNA"/>
</dbReference>